<dbReference type="Proteomes" id="UP001198200">
    <property type="component" value="Unassembled WGS sequence"/>
</dbReference>
<sequence>MTKFEFVLNKFYEITVWSLFAAIAMTVLNGGDGMVPASILWQIPVLSFLGALSSLIYPWDRSMTRKEFVIRIAIHYMIMNGIVLGGGSLFGWFDIHEPLQVAMMALSVAIIFFIISLYSWTKGNREAQKLNQRLKKRNDNES</sequence>
<evidence type="ECO:0000313" key="3">
    <source>
        <dbReference type="Proteomes" id="UP001198200"/>
    </source>
</evidence>
<dbReference type="Pfam" id="PF11457">
    <property type="entry name" value="DUF3021"/>
    <property type="match status" value="1"/>
</dbReference>
<name>A0AAE3JAL5_9FIRM</name>
<proteinExistence type="predicted"/>
<dbReference type="RefSeq" id="WP_308730837.1">
    <property type="nucleotide sequence ID" value="NZ_JAJEQN010000001.1"/>
</dbReference>
<organism evidence="2 3">
    <name type="scientific">Anthropogastromicrobium aceti</name>
    <dbReference type="NCBI Taxonomy" id="2981768"/>
    <lineage>
        <taxon>Bacteria</taxon>
        <taxon>Bacillati</taxon>
        <taxon>Bacillota</taxon>
        <taxon>Clostridia</taxon>
        <taxon>Lachnospirales</taxon>
        <taxon>Lachnospiraceae</taxon>
        <taxon>Anthropogastromicrobium</taxon>
    </lineage>
</organism>
<feature type="transmembrane region" description="Helical" evidence="1">
    <location>
        <begin position="39"/>
        <end position="57"/>
    </location>
</feature>
<dbReference type="InterPro" id="IPR021560">
    <property type="entry name" value="DUF3021"/>
</dbReference>
<feature type="transmembrane region" description="Helical" evidence="1">
    <location>
        <begin position="7"/>
        <end position="27"/>
    </location>
</feature>
<dbReference type="EMBL" id="JAJEQN010000001">
    <property type="protein sequence ID" value="MCC2220151.1"/>
    <property type="molecule type" value="Genomic_DNA"/>
</dbReference>
<gene>
    <name evidence="2" type="ORF">LKD48_00615</name>
</gene>
<dbReference type="AlphaFoldDB" id="A0AAE3JAL5"/>
<keyword evidence="1" id="KW-0812">Transmembrane</keyword>
<feature type="transmembrane region" description="Helical" evidence="1">
    <location>
        <begin position="69"/>
        <end position="93"/>
    </location>
</feature>
<accession>A0AAE3JAL5</accession>
<feature type="transmembrane region" description="Helical" evidence="1">
    <location>
        <begin position="99"/>
        <end position="120"/>
    </location>
</feature>
<keyword evidence="3" id="KW-1185">Reference proteome</keyword>
<comment type="caution">
    <text evidence="2">The sequence shown here is derived from an EMBL/GenBank/DDBJ whole genome shotgun (WGS) entry which is preliminary data.</text>
</comment>
<evidence type="ECO:0000256" key="1">
    <source>
        <dbReference type="SAM" id="Phobius"/>
    </source>
</evidence>
<keyword evidence="1" id="KW-1133">Transmembrane helix</keyword>
<protein>
    <submittedName>
        <fullName evidence="2">DUF3021 domain-containing protein</fullName>
    </submittedName>
</protein>
<keyword evidence="1" id="KW-0472">Membrane</keyword>
<evidence type="ECO:0000313" key="2">
    <source>
        <dbReference type="EMBL" id="MCC2220151.1"/>
    </source>
</evidence>
<reference evidence="2 3" key="1">
    <citation type="submission" date="2021-10" db="EMBL/GenBank/DDBJ databases">
        <title>Anaerobic single-cell dispensing facilitates the cultivation of human gut bacteria.</title>
        <authorList>
            <person name="Afrizal A."/>
        </authorList>
    </citation>
    <scope>NUCLEOTIDE SEQUENCE [LARGE SCALE GENOMIC DNA]</scope>
    <source>
        <strain evidence="2 3">CLA-AA-H224</strain>
    </source>
</reference>